<keyword evidence="4" id="KW-1185">Reference proteome</keyword>
<protein>
    <recommendedName>
        <fullName evidence="5">Secreted protein</fullName>
    </recommendedName>
</protein>
<feature type="signal peptide" evidence="2">
    <location>
        <begin position="1"/>
        <end position="30"/>
    </location>
</feature>
<dbReference type="AlphaFoldDB" id="A0A671TTN2"/>
<dbReference type="Proteomes" id="UP000472265">
    <property type="component" value="Chromosome 2"/>
</dbReference>
<evidence type="ECO:0008006" key="5">
    <source>
        <dbReference type="Google" id="ProtNLM"/>
    </source>
</evidence>
<reference evidence="3" key="3">
    <citation type="submission" date="2025-09" db="UniProtKB">
        <authorList>
            <consortium name="Ensembl"/>
        </authorList>
    </citation>
    <scope>IDENTIFICATION</scope>
</reference>
<accession>A0A671TTN2</accession>
<dbReference type="Ensembl" id="ENSSAUT00010005044.1">
    <property type="protein sequence ID" value="ENSSAUP00010004665.1"/>
    <property type="gene ID" value="ENSSAUG00010002391.1"/>
</dbReference>
<evidence type="ECO:0000256" key="1">
    <source>
        <dbReference type="SAM" id="MobiDB-lite"/>
    </source>
</evidence>
<evidence type="ECO:0000313" key="4">
    <source>
        <dbReference type="Proteomes" id="UP000472265"/>
    </source>
</evidence>
<name>A0A671TTN2_SPAAU</name>
<evidence type="ECO:0000313" key="3">
    <source>
        <dbReference type="Ensembl" id="ENSSAUP00010004665.1"/>
    </source>
</evidence>
<reference evidence="3" key="1">
    <citation type="submission" date="2021-04" db="EMBL/GenBank/DDBJ databases">
        <authorList>
            <consortium name="Wellcome Sanger Institute Data Sharing"/>
        </authorList>
    </citation>
    <scope>NUCLEOTIDE SEQUENCE [LARGE SCALE GENOMIC DNA]</scope>
</reference>
<feature type="chain" id="PRO_5025387459" description="Secreted protein" evidence="2">
    <location>
        <begin position="31"/>
        <end position="142"/>
    </location>
</feature>
<sequence>TFSLRTHAAQAVCVCVCVCCLCLFRHGVSSKPEEGSRVLGGWLAPAGRSADQSPSCPVDTGGGEDGHSCPGVVSHQEDAAGRPDSERAAHSHLHAAGRRCWRSFVLGIVVRSHGVLLCLKCVPHVSNRKRCSEVERVILEVN</sequence>
<proteinExistence type="predicted"/>
<reference evidence="3" key="2">
    <citation type="submission" date="2025-08" db="UniProtKB">
        <authorList>
            <consortium name="Ensembl"/>
        </authorList>
    </citation>
    <scope>IDENTIFICATION</scope>
</reference>
<feature type="compositionally biased region" description="Basic and acidic residues" evidence="1">
    <location>
        <begin position="75"/>
        <end position="88"/>
    </location>
</feature>
<keyword evidence="2" id="KW-0732">Signal</keyword>
<dbReference type="InParanoid" id="A0A671TTN2"/>
<evidence type="ECO:0000256" key="2">
    <source>
        <dbReference type="SAM" id="SignalP"/>
    </source>
</evidence>
<organism evidence="3 4">
    <name type="scientific">Sparus aurata</name>
    <name type="common">Gilthead sea bream</name>
    <dbReference type="NCBI Taxonomy" id="8175"/>
    <lineage>
        <taxon>Eukaryota</taxon>
        <taxon>Metazoa</taxon>
        <taxon>Chordata</taxon>
        <taxon>Craniata</taxon>
        <taxon>Vertebrata</taxon>
        <taxon>Euteleostomi</taxon>
        <taxon>Actinopterygii</taxon>
        <taxon>Neopterygii</taxon>
        <taxon>Teleostei</taxon>
        <taxon>Neoteleostei</taxon>
        <taxon>Acanthomorphata</taxon>
        <taxon>Eupercaria</taxon>
        <taxon>Spariformes</taxon>
        <taxon>Sparidae</taxon>
        <taxon>Sparus</taxon>
    </lineage>
</organism>
<feature type="region of interest" description="Disordered" evidence="1">
    <location>
        <begin position="46"/>
        <end position="88"/>
    </location>
</feature>